<dbReference type="GO" id="GO:0008381">
    <property type="term" value="F:mechanosensitive monoatomic ion channel activity"/>
    <property type="evidence" value="ECO:0007669"/>
    <property type="project" value="InterPro"/>
</dbReference>
<dbReference type="Gene3D" id="2.30.30.60">
    <property type="match status" value="1"/>
</dbReference>
<name>A0A517ZDC9_9PLAN</name>
<feature type="domain" description="Mechanosensitive ion channel MscS C-terminal" evidence="11">
    <location>
        <begin position="580"/>
        <end position="667"/>
    </location>
</feature>
<feature type="transmembrane region" description="Helical" evidence="9">
    <location>
        <begin position="409"/>
        <end position="431"/>
    </location>
</feature>
<keyword evidence="6 9" id="KW-0472">Membrane</keyword>
<evidence type="ECO:0000256" key="3">
    <source>
        <dbReference type="ARBA" id="ARBA00022475"/>
    </source>
</evidence>
<dbReference type="Gene3D" id="1.10.287.1260">
    <property type="match status" value="1"/>
</dbReference>
<feature type="domain" description="Mechanosensitive ion channel transmembrane helices 2/3" evidence="12">
    <location>
        <begin position="468"/>
        <end position="508"/>
    </location>
</feature>
<keyword evidence="14" id="KW-1185">Reference proteome</keyword>
<evidence type="ECO:0000256" key="5">
    <source>
        <dbReference type="ARBA" id="ARBA00022989"/>
    </source>
</evidence>
<dbReference type="SUPFAM" id="SSF50182">
    <property type="entry name" value="Sm-like ribonucleoproteins"/>
    <property type="match status" value="1"/>
</dbReference>
<sequence length="692" mass="76947">MLIDSTHPLPRTTVAFLVAVLSAPFLLPPRQSPLAAQQTGASPQAPAKPSTRPSRKPASQDDTESDPDTDAERIARLQQIIQEDRQRLDELRSELETLKSRTEEQSATVMQLESSYVEQEQKIEDLPQEAADENAKQLRQKLSELGEQRREAHEAFNLVIQRRKATQSQIATLEQKIELEERALNRLLGVEPEPEEPVDEPAGEEPPATPLAEPVTTPEADSTDDASAPATPAPTADEASRDAVAPRATPFDPRVQAARRKLEVKQQALDEAEQRVERLNEAVDVVAENISNEQQLLENASQEVQLARERLAELRSRLNEQTDSGASEDELAAMQQQIEETSRQLTTTIETRDSHAERVATLESQLAAVQEESDEAIEQLQEIQSEVDSASRWLRFMESPVAPHRIADWLIYRGPTILFIVLLLVVLRWLIRLIVGRSVRGLVRHSRSGRAEDREERAQTIIGVANSLTTIVILGTGLLVVLDHAGIDVTVLLGGAAALGVAVGFGAQNLMKDFFYGSMILAENQYRVGNVVRIAGIAGLVESISLRRTVLRDLEGIVHFIPHSQITTVSNLTQGWSRAVLDIGVAYKEDVDHVMQVLQEVAQGLREDVEFRHLTVEDPEILGVEALGDSAVVIKLLIKTRPLQQWTVRRELLRRIKNRFDELGIEIPFPHRTIYHRQDLSEADAVFGTAGD</sequence>
<gene>
    <name evidence="13" type="primary">ykuT</name>
    <name evidence="13" type="ORF">Mal4_48340</name>
</gene>
<dbReference type="InterPro" id="IPR049278">
    <property type="entry name" value="MS_channel_C"/>
</dbReference>
<evidence type="ECO:0000259" key="12">
    <source>
        <dbReference type="Pfam" id="PF21088"/>
    </source>
</evidence>
<feature type="transmembrane region" description="Helical" evidence="9">
    <location>
        <begin position="460"/>
        <end position="481"/>
    </location>
</feature>
<feature type="compositionally biased region" description="Low complexity" evidence="8">
    <location>
        <begin position="216"/>
        <end position="237"/>
    </location>
</feature>
<dbReference type="InterPro" id="IPR011066">
    <property type="entry name" value="MscS_channel_C_sf"/>
</dbReference>
<dbReference type="RefSeq" id="WP_145371766.1">
    <property type="nucleotide sequence ID" value="NZ_CP036275.1"/>
</dbReference>
<feature type="region of interest" description="Disordered" evidence="8">
    <location>
        <begin position="33"/>
        <end position="70"/>
    </location>
</feature>
<accession>A0A517ZDC9</accession>
<dbReference type="InterPro" id="IPR010920">
    <property type="entry name" value="LSM_dom_sf"/>
</dbReference>
<dbReference type="Pfam" id="PF21088">
    <property type="entry name" value="MS_channel_1st"/>
    <property type="match status" value="1"/>
</dbReference>
<dbReference type="Gene3D" id="3.30.70.100">
    <property type="match status" value="1"/>
</dbReference>
<dbReference type="InterPro" id="IPR049142">
    <property type="entry name" value="MS_channel_1st"/>
</dbReference>
<dbReference type="Pfam" id="PF21082">
    <property type="entry name" value="MS_channel_3rd"/>
    <property type="match status" value="1"/>
</dbReference>
<keyword evidence="3" id="KW-1003">Cell membrane</keyword>
<evidence type="ECO:0000259" key="10">
    <source>
        <dbReference type="Pfam" id="PF00924"/>
    </source>
</evidence>
<dbReference type="Pfam" id="PF00924">
    <property type="entry name" value="MS_channel_2nd"/>
    <property type="match status" value="1"/>
</dbReference>
<protein>
    <submittedName>
        <fullName evidence="13">Putative MscS family protein YkuT</fullName>
    </submittedName>
</protein>
<dbReference type="OrthoDB" id="9809206at2"/>
<dbReference type="SUPFAM" id="SSF82861">
    <property type="entry name" value="Mechanosensitive channel protein MscS (YggB), transmembrane region"/>
    <property type="match status" value="1"/>
</dbReference>
<reference evidence="13 14" key="1">
    <citation type="submission" date="2019-02" db="EMBL/GenBank/DDBJ databases">
        <title>Deep-cultivation of Planctomycetes and their phenomic and genomic characterization uncovers novel biology.</title>
        <authorList>
            <person name="Wiegand S."/>
            <person name="Jogler M."/>
            <person name="Boedeker C."/>
            <person name="Pinto D."/>
            <person name="Vollmers J."/>
            <person name="Rivas-Marin E."/>
            <person name="Kohn T."/>
            <person name="Peeters S.H."/>
            <person name="Heuer A."/>
            <person name="Rast P."/>
            <person name="Oberbeckmann S."/>
            <person name="Bunk B."/>
            <person name="Jeske O."/>
            <person name="Meyerdierks A."/>
            <person name="Storesund J.E."/>
            <person name="Kallscheuer N."/>
            <person name="Luecker S."/>
            <person name="Lage O.M."/>
            <person name="Pohl T."/>
            <person name="Merkel B.J."/>
            <person name="Hornburger P."/>
            <person name="Mueller R.-W."/>
            <person name="Bruemmer F."/>
            <person name="Labrenz M."/>
            <person name="Spormann A.M."/>
            <person name="Op den Camp H."/>
            <person name="Overmann J."/>
            <person name="Amann R."/>
            <person name="Jetten M.S.M."/>
            <person name="Mascher T."/>
            <person name="Medema M.H."/>
            <person name="Devos D.P."/>
            <person name="Kaster A.-K."/>
            <person name="Ovreas L."/>
            <person name="Rohde M."/>
            <person name="Galperin M.Y."/>
            <person name="Jogler C."/>
        </authorList>
    </citation>
    <scope>NUCLEOTIDE SEQUENCE [LARGE SCALE GENOMIC DNA]</scope>
    <source>
        <strain evidence="13 14">Mal4</strain>
    </source>
</reference>
<keyword evidence="5 9" id="KW-1133">Transmembrane helix</keyword>
<dbReference type="KEGG" id="mri:Mal4_48340"/>
<dbReference type="GO" id="GO:0005886">
    <property type="term" value="C:plasma membrane"/>
    <property type="evidence" value="ECO:0007669"/>
    <property type="project" value="UniProtKB-SubCell"/>
</dbReference>
<evidence type="ECO:0000256" key="1">
    <source>
        <dbReference type="ARBA" id="ARBA00004651"/>
    </source>
</evidence>
<comment type="subcellular location">
    <subcellularLocation>
        <location evidence="1">Cell membrane</location>
        <topology evidence="1">Multi-pass membrane protein</topology>
    </subcellularLocation>
</comment>
<dbReference type="InterPro" id="IPR006685">
    <property type="entry name" value="MscS_channel_2nd"/>
</dbReference>
<keyword evidence="7" id="KW-0175">Coiled coil</keyword>
<evidence type="ECO:0000256" key="9">
    <source>
        <dbReference type="SAM" id="Phobius"/>
    </source>
</evidence>
<evidence type="ECO:0000256" key="2">
    <source>
        <dbReference type="ARBA" id="ARBA00008017"/>
    </source>
</evidence>
<dbReference type="Gene3D" id="1.10.287.1490">
    <property type="match status" value="1"/>
</dbReference>
<dbReference type="AlphaFoldDB" id="A0A517ZDC9"/>
<proteinExistence type="inferred from homology"/>
<feature type="compositionally biased region" description="Acidic residues" evidence="8">
    <location>
        <begin position="192"/>
        <end position="203"/>
    </location>
</feature>
<dbReference type="EMBL" id="CP036275">
    <property type="protein sequence ID" value="QDU40477.1"/>
    <property type="molecule type" value="Genomic_DNA"/>
</dbReference>
<dbReference type="PANTHER" id="PTHR30460">
    <property type="entry name" value="MODERATE CONDUCTANCE MECHANOSENSITIVE CHANNEL YBIO"/>
    <property type="match status" value="1"/>
</dbReference>
<evidence type="ECO:0000256" key="6">
    <source>
        <dbReference type="ARBA" id="ARBA00023136"/>
    </source>
</evidence>
<feature type="region of interest" description="Disordered" evidence="8">
    <location>
        <begin position="187"/>
        <end position="253"/>
    </location>
</feature>
<organism evidence="13 14">
    <name type="scientific">Maioricimonas rarisocia</name>
    <dbReference type="NCBI Taxonomy" id="2528026"/>
    <lineage>
        <taxon>Bacteria</taxon>
        <taxon>Pseudomonadati</taxon>
        <taxon>Planctomycetota</taxon>
        <taxon>Planctomycetia</taxon>
        <taxon>Planctomycetales</taxon>
        <taxon>Planctomycetaceae</taxon>
        <taxon>Maioricimonas</taxon>
    </lineage>
</organism>
<evidence type="ECO:0000256" key="8">
    <source>
        <dbReference type="SAM" id="MobiDB-lite"/>
    </source>
</evidence>
<feature type="coiled-coil region" evidence="7">
    <location>
        <begin position="255"/>
        <end position="386"/>
    </location>
</feature>
<evidence type="ECO:0000313" key="13">
    <source>
        <dbReference type="EMBL" id="QDU40477.1"/>
    </source>
</evidence>
<evidence type="ECO:0000313" key="14">
    <source>
        <dbReference type="Proteomes" id="UP000320496"/>
    </source>
</evidence>
<dbReference type="InterPro" id="IPR011014">
    <property type="entry name" value="MscS_channel_TM-2"/>
</dbReference>
<keyword evidence="4 9" id="KW-0812">Transmembrane</keyword>
<dbReference type="InterPro" id="IPR023408">
    <property type="entry name" value="MscS_beta-dom_sf"/>
</dbReference>
<dbReference type="InterPro" id="IPR045276">
    <property type="entry name" value="YbiO_bact"/>
</dbReference>
<feature type="domain" description="Mechanosensitive ion channel MscS" evidence="10">
    <location>
        <begin position="509"/>
        <end position="573"/>
    </location>
</feature>
<dbReference type="SUPFAM" id="SSF82689">
    <property type="entry name" value="Mechanosensitive channel protein MscS (YggB), C-terminal domain"/>
    <property type="match status" value="1"/>
</dbReference>
<evidence type="ECO:0000256" key="7">
    <source>
        <dbReference type="SAM" id="Coils"/>
    </source>
</evidence>
<evidence type="ECO:0000256" key="4">
    <source>
        <dbReference type="ARBA" id="ARBA00022692"/>
    </source>
</evidence>
<dbReference type="Proteomes" id="UP000320496">
    <property type="component" value="Chromosome"/>
</dbReference>
<comment type="similarity">
    <text evidence="2">Belongs to the MscS (TC 1.A.23) family.</text>
</comment>
<feature type="transmembrane region" description="Helical" evidence="9">
    <location>
        <begin position="487"/>
        <end position="507"/>
    </location>
</feature>
<evidence type="ECO:0000259" key="11">
    <source>
        <dbReference type="Pfam" id="PF21082"/>
    </source>
</evidence>
<dbReference type="PANTHER" id="PTHR30460:SF0">
    <property type="entry name" value="MODERATE CONDUCTANCE MECHANOSENSITIVE CHANNEL YBIO"/>
    <property type="match status" value="1"/>
</dbReference>